<keyword evidence="2" id="KW-1185">Reference proteome</keyword>
<sequence length="89" mass="10327">MARRPRNNKMRIAIFATSLPENEHVGVDEEIMYLEIALVRVVVCYDKEKEKDNSCNDMASRSRPCTHNSCIWTLKHCLGLIFVTHNVYT</sequence>
<organism evidence="1 2">
    <name type="scientific">Panicum virgatum</name>
    <name type="common">Blackwell switchgrass</name>
    <dbReference type="NCBI Taxonomy" id="38727"/>
    <lineage>
        <taxon>Eukaryota</taxon>
        <taxon>Viridiplantae</taxon>
        <taxon>Streptophyta</taxon>
        <taxon>Embryophyta</taxon>
        <taxon>Tracheophyta</taxon>
        <taxon>Spermatophyta</taxon>
        <taxon>Magnoliopsida</taxon>
        <taxon>Liliopsida</taxon>
        <taxon>Poales</taxon>
        <taxon>Poaceae</taxon>
        <taxon>PACMAD clade</taxon>
        <taxon>Panicoideae</taxon>
        <taxon>Panicodae</taxon>
        <taxon>Paniceae</taxon>
        <taxon>Panicinae</taxon>
        <taxon>Panicum</taxon>
        <taxon>Panicum sect. Hiantes</taxon>
    </lineage>
</organism>
<dbReference type="EMBL" id="CM029044">
    <property type="protein sequence ID" value="KAG2606128.1"/>
    <property type="molecule type" value="Genomic_DNA"/>
</dbReference>
<dbReference type="AlphaFoldDB" id="A0A8T0T961"/>
<proteinExistence type="predicted"/>
<dbReference type="Proteomes" id="UP000823388">
    <property type="component" value="Chromosome 4N"/>
</dbReference>
<protein>
    <submittedName>
        <fullName evidence="1">Uncharacterized protein</fullName>
    </submittedName>
</protein>
<comment type="caution">
    <text evidence="1">The sequence shown here is derived from an EMBL/GenBank/DDBJ whole genome shotgun (WGS) entry which is preliminary data.</text>
</comment>
<name>A0A8T0T961_PANVG</name>
<gene>
    <name evidence="1" type="ORF">PVAP13_4NG149371</name>
</gene>
<evidence type="ECO:0000313" key="2">
    <source>
        <dbReference type="Proteomes" id="UP000823388"/>
    </source>
</evidence>
<evidence type="ECO:0000313" key="1">
    <source>
        <dbReference type="EMBL" id="KAG2606128.1"/>
    </source>
</evidence>
<accession>A0A8T0T961</accession>
<reference evidence="1" key="1">
    <citation type="submission" date="2020-05" db="EMBL/GenBank/DDBJ databases">
        <title>WGS assembly of Panicum virgatum.</title>
        <authorList>
            <person name="Lovell J.T."/>
            <person name="Jenkins J."/>
            <person name="Shu S."/>
            <person name="Juenger T.E."/>
            <person name="Schmutz J."/>
        </authorList>
    </citation>
    <scope>NUCLEOTIDE SEQUENCE</scope>
    <source>
        <strain evidence="1">AP13</strain>
    </source>
</reference>